<organism evidence="3 4">
    <name type="scientific">Digitaria exilis</name>
    <dbReference type="NCBI Taxonomy" id="1010633"/>
    <lineage>
        <taxon>Eukaryota</taxon>
        <taxon>Viridiplantae</taxon>
        <taxon>Streptophyta</taxon>
        <taxon>Embryophyta</taxon>
        <taxon>Tracheophyta</taxon>
        <taxon>Spermatophyta</taxon>
        <taxon>Magnoliopsida</taxon>
        <taxon>Liliopsida</taxon>
        <taxon>Poales</taxon>
        <taxon>Poaceae</taxon>
        <taxon>PACMAD clade</taxon>
        <taxon>Panicoideae</taxon>
        <taxon>Panicodae</taxon>
        <taxon>Paniceae</taxon>
        <taxon>Anthephorinae</taxon>
        <taxon>Digitaria</taxon>
    </lineage>
</organism>
<gene>
    <name evidence="3" type="ORF">HU200_029101</name>
</gene>
<dbReference type="InterPro" id="IPR011676">
    <property type="entry name" value="DUF1618"/>
</dbReference>
<dbReference type="Proteomes" id="UP000636709">
    <property type="component" value="Unassembled WGS sequence"/>
</dbReference>
<proteinExistence type="predicted"/>
<name>A0A835BU68_9POAL</name>
<feature type="region of interest" description="Disordered" evidence="1">
    <location>
        <begin position="718"/>
        <end position="867"/>
    </location>
</feature>
<accession>A0A835BU68</accession>
<dbReference type="PANTHER" id="PTHR33074:SF124">
    <property type="entry name" value="DUF1618 DOMAIN-CONTAINING PROTEIN"/>
    <property type="match status" value="1"/>
</dbReference>
<dbReference type="PANTHER" id="PTHR33074">
    <property type="entry name" value="EXPRESSED PROTEIN-RELATED"/>
    <property type="match status" value="1"/>
</dbReference>
<dbReference type="OrthoDB" id="719728at2759"/>
<evidence type="ECO:0000313" key="4">
    <source>
        <dbReference type="Proteomes" id="UP000636709"/>
    </source>
</evidence>
<protein>
    <recommendedName>
        <fullName evidence="2">DUF1618 domain-containing protein</fullName>
    </recommendedName>
</protein>
<reference evidence="3" key="1">
    <citation type="submission" date="2020-07" db="EMBL/GenBank/DDBJ databases">
        <title>Genome sequence and genetic diversity analysis of an under-domesticated orphan crop, white fonio (Digitaria exilis).</title>
        <authorList>
            <person name="Bennetzen J.L."/>
            <person name="Chen S."/>
            <person name="Ma X."/>
            <person name="Wang X."/>
            <person name="Yssel A.E.J."/>
            <person name="Chaluvadi S.R."/>
            <person name="Johnson M."/>
            <person name="Gangashetty P."/>
            <person name="Hamidou F."/>
            <person name="Sanogo M.D."/>
            <person name="Zwaenepoel A."/>
            <person name="Wallace J."/>
            <person name="Van De Peer Y."/>
            <person name="Van Deynze A."/>
        </authorList>
    </citation>
    <scope>NUCLEOTIDE SEQUENCE</scope>
    <source>
        <tissue evidence="3">Leaves</tissue>
    </source>
</reference>
<sequence>MEVMQTGQPPSCSYPRWVLLEPYAISTNVVQDDSSCHVTPDAKTLAAATTSTGHRIHVSLVGLAEPPATSSLHVELLPVGDGGIRSYHARIVAAHGDSLLIELHVEQGLHQDYERRVRTLDLFVYSAGAAADPTRRPPTLSLLPANGAGILRHGEDEFIVAELHMELGTSNCGMPETNAAGKLDMFRSGSGQWDVRHVGIWSSTTKDGEVQEMPTRWNVYNVVVVPVGDRTLCWAELSCGIIFCDVLEDSPLLQYIPLPAVPCFGNPPSHRNVRATADGTLKFVNIFPRCCCGGAGVSSCQHSKSAYTIQTWTLRMDDMEWVMDAMVDATELWALESYNGLPRVLLDYPIMSIEEPHEEERTKQPQRTTYSSHEVAAWDCPPGHGGVHRDRGEATTLRFVSSHRLERVKEAAVGSYPNAISRASSASAHTSTGHPIGVSLDLAAPPAVSSVHVHLPHGFRSFGTVLAVHGDSVLISISVRSQGDHGDRSLDHFVYGAGAASGESPKPPTLYRLPTYYHTEQKLKNSVHGRNQGLPVQHRLQNHGTGVLRRGEDEFVVAELKMIRVAGGDHGRGWQSSYIERPSITIQDEGEVLISSWNTRSALPIGDTHLCWVDLNQGLLFCNIFDESPVLRRVYFPMEAIEMEPGDGVAHSSRSVYVTRGNTVKFVGAGTTQCERSRHAYTINTWTLRMDTMVWVMDGMVDATELWALDTYEGLPRVPPVTEEDPDNGTFDWSEGSDTGLRPVRPRPPDDQGVKGVGHVRFARPPTPRVGMADPREGSRQSIARIVEKGGVPKTLPKSNLACEGEGVRPTPSPDRHPTSPARPPTEKANLQPCAWEKVRPRRKLPRSCWWGGEGHAATKEGATQTH</sequence>
<keyword evidence="4" id="KW-1185">Reference proteome</keyword>
<feature type="domain" description="DUF1618" evidence="2">
    <location>
        <begin position="612"/>
        <end position="720"/>
    </location>
</feature>
<dbReference type="EMBL" id="JACEFO010001753">
    <property type="protein sequence ID" value="KAF8711095.1"/>
    <property type="molecule type" value="Genomic_DNA"/>
</dbReference>
<evidence type="ECO:0000313" key="3">
    <source>
        <dbReference type="EMBL" id="KAF8711095.1"/>
    </source>
</evidence>
<dbReference type="Pfam" id="PF07762">
    <property type="entry name" value="DUF1618"/>
    <property type="match status" value="2"/>
</dbReference>
<evidence type="ECO:0000256" key="1">
    <source>
        <dbReference type="SAM" id="MobiDB-lite"/>
    </source>
</evidence>
<dbReference type="AlphaFoldDB" id="A0A835BU68"/>
<comment type="caution">
    <text evidence="3">The sequence shown here is derived from an EMBL/GenBank/DDBJ whole genome shotgun (WGS) entry which is preliminary data.</text>
</comment>
<evidence type="ECO:0000259" key="2">
    <source>
        <dbReference type="Pfam" id="PF07762"/>
    </source>
</evidence>
<feature type="domain" description="DUF1618" evidence="2">
    <location>
        <begin position="234"/>
        <end position="357"/>
    </location>
</feature>